<dbReference type="CDD" id="cd00091">
    <property type="entry name" value="NUC"/>
    <property type="match status" value="1"/>
</dbReference>
<dbReference type="Proteomes" id="UP000262802">
    <property type="component" value="Chromosome"/>
</dbReference>
<evidence type="ECO:0000256" key="1">
    <source>
        <dbReference type="PIRSR" id="PIRSR640255-1"/>
    </source>
</evidence>
<dbReference type="SUPFAM" id="SSF54060">
    <property type="entry name" value="His-Me finger endonucleases"/>
    <property type="match status" value="1"/>
</dbReference>
<evidence type="ECO:0000259" key="3">
    <source>
        <dbReference type="SMART" id="SM00477"/>
    </source>
</evidence>
<dbReference type="SMART" id="SM00892">
    <property type="entry name" value="Endonuclease_NS"/>
    <property type="match status" value="1"/>
</dbReference>
<sequence length="251" mass="27386">MALGNPSGATADVNNPNNYLMRKPQFALSYSRDRGTPNWVSWHLDIADRGSVNRQEDFRADPDVPAGWYQVQGSSYLGSGFDRGHNCPSADRTSSPENNSATFLMTNMIPQAPQNNQGTWANLENYTRSFLPGNEVYVIMGSYGVGGKNASDVTNNTVTNTIDQGRVTVPKRVWKVVVVLPVGNNDVSRINANTRIIAIDTPNENSISPDWGNYRTSVDKIEEATGLDLLSGLPVEVQAIIESKVDNGPVL</sequence>
<dbReference type="AlphaFoldDB" id="A0A3B7REC5"/>
<dbReference type="InterPro" id="IPR001604">
    <property type="entry name" value="Endo_G_ENPP1-like_dom"/>
</dbReference>
<dbReference type="GO" id="GO:0003676">
    <property type="term" value="F:nucleic acid binding"/>
    <property type="evidence" value="ECO:0007669"/>
    <property type="project" value="InterPro"/>
</dbReference>
<dbReference type="SMART" id="SM00477">
    <property type="entry name" value="NUC"/>
    <property type="match status" value="1"/>
</dbReference>
<dbReference type="EMBL" id="CP032317">
    <property type="protein sequence ID" value="AYA38929.1"/>
    <property type="molecule type" value="Genomic_DNA"/>
</dbReference>
<feature type="domain" description="ENPP1-3/EXOG-like endonuclease/phosphodiesterase" evidence="3">
    <location>
        <begin position="23"/>
        <end position="236"/>
    </location>
</feature>
<keyword evidence="6" id="KW-1185">Reference proteome</keyword>
<dbReference type="PANTHER" id="PTHR13966:SF5">
    <property type="entry name" value="ENDONUCLEASE G, MITOCHONDRIAL"/>
    <property type="match status" value="1"/>
</dbReference>
<organism evidence="5 6">
    <name type="scientific">Hymenobacter oligotrophus</name>
    <dbReference type="NCBI Taxonomy" id="2319843"/>
    <lineage>
        <taxon>Bacteria</taxon>
        <taxon>Pseudomonadati</taxon>
        <taxon>Bacteroidota</taxon>
        <taxon>Cytophagia</taxon>
        <taxon>Cytophagales</taxon>
        <taxon>Hymenobacteraceae</taxon>
        <taxon>Hymenobacter</taxon>
    </lineage>
</organism>
<keyword evidence="2" id="KW-0479">Metal-binding</keyword>
<name>A0A3B7REC5_9BACT</name>
<keyword evidence="5" id="KW-0255">Endonuclease</keyword>
<dbReference type="GO" id="GO:0004519">
    <property type="term" value="F:endonuclease activity"/>
    <property type="evidence" value="ECO:0007669"/>
    <property type="project" value="UniProtKB-KW"/>
</dbReference>
<evidence type="ECO:0000259" key="4">
    <source>
        <dbReference type="SMART" id="SM00892"/>
    </source>
</evidence>
<accession>A0A3B7REC5</accession>
<dbReference type="KEGG" id="hyh:D3Y59_12685"/>
<dbReference type="Gene3D" id="3.40.570.10">
    <property type="entry name" value="Extracellular Endonuclease, subunit A"/>
    <property type="match status" value="1"/>
</dbReference>
<feature type="binding site" evidence="2">
    <location>
        <position position="116"/>
    </location>
    <ligand>
        <name>Mg(2+)</name>
        <dbReference type="ChEBI" id="CHEBI:18420"/>
        <note>catalytic</note>
    </ligand>
</feature>
<feature type="domain" description="DNA/RNA non-specific endonuclease/pyrophosphatase/phosphodiesterase" evidence="4">
    <location>
        <begin position="22"/>
        <end position="236"/>
    </location>
</feature>
<dbReference type="GO" id="GO:0016787">
    <property type="term" value="F:hydrolase activity"/>
    <property type="evidence" value="ECO:0007669"/>
    <property type="project" value="InterPro"/>
</dbReference>
<feature type="active site" description="Proton acceptor" evidence="1">
    <location>
        <position position="85"/>
    </location>
</feature>
<keyword evidence="5" id="KW-0378">Hydrolase</keyword>
<dbReference type="PANTHER" id="PTHR13966">
    <property type="entry name" value="ENDONUCLEASE RELATED"/>
    <property type="match status" value="1"/>
</dbReference>
<keyword evidence="5" id="KW-0540">Nuclease</keyword>
<dbReference type="GO" id="GO:0046872">
    <property type="term" value="F:metal ion binding"/>
    <property type="evidence" value="ECO:0007669"/>
    <property type="project" value="UniProtKB-KW"/>
</dbReference>
<dbReference type="OrthoDB" id="9811262at2"/>
<dbReference type="Pfam" id="PF01223">
    <property type="entry name" value="Endonuclease_NS"/>
    <property type="match status" value="1"/>
</dbReference>
<dbReference type="InterPro" id="IPR040255">
    <property type="entry name" value="Non-specific_endonuclease"/>
</dbReference>
<protein>
    <submittedName>
        <fullName evidence="5">DNA/RNA non-specific endonuclease</fullName>
    </submittedName>
</protein>
<gene>
    <name evidence="5" type="ORF">D3Y59_12685</name>
</gene>
<dbReference type="InterPro" id="IPR044929">
    <property type="entry name" value="DNA/RNA_non-sp_Endonuclease_sf"/>
</dbReference>
<reference evidence="5 6" key="1">
    <citation type="submission" date="2018-09" db="EMBL/GenBank/DDBJ databases">
        <title>Hymenobacter medium sp. nov., isolated from R2A medium.</title>
        <authorList>
            <person name="Yingchao G."/>
        </authorList>
    </citation>
    <scope>NUCLEOTIDE SEQUENCE [LARGE SCALE GENOMIC DNA]</scope>
    <source>
        <strain evidence="6">sh-6</strain>
    </source>
</reference>
<dbReference type="InterPro" id="IPR044925">
    <property type="entry name" value="His-Me_finger_sf"/>
</dbReference>
<evidence type="ECO:0000256" key="2">
    <source>
        <dbReference type="PIRSR" id="PIRSR640255-2"/>
    </source>
</evidence>
<dbReference type="InterPro" id="IPR020821">
    <property type="entry name" value="ENPP1-3/EXOG-like_nuc-like"/>
</dbReference>
<evidence type="ECO:0000313" key="5">
    <source>
        <dbReference type="EMBL" id="AYA38929.1"/>
    </source>
</evidence>
<evidence type="ECO:0000313" key="6">
    <source>
        <dbReference type="Proteomes" id="UP000262802"/>
    </source>
</evidence>
<proteinExistence type="predicted"/>